<dbReference type="Proteomes" id="UP000287547">
    <property type="component" value="Unassembled WGS sequence"/>
</dbReference>
<dbReference type="PANTHER" id="PTHR14097:SF8">
    <property type="entry name" value="NAD(P)-BINDING DOMAIN-CONTAINING PROTEIN"/>
    <property type="match status" value="1"/>
</dbReference>
<dbReference type="Gene3D" id="3.40.50.720">
    <property type="entry name" value="NAD(P)-binding Rossmann-like Domain"/>
    <property type="match status" value="1"/>
</dbReference>
<proteinExistence type="predicted"/>
<comment type="caution">
    <text evidence="1">The sequence shown here is derived from an EMBL/GenBank/DDBJ whole genome shotgun (WGS) entry which is preliminary data.</text>
</comment>
<accession>A0A428YJP2</accession>
<evidence type="ECO:0000313" key="2">
    <source>
        <dbReference type="Proteomes" id="UP000287547"/>
    </source>
</evidence>
<dbReference type="RefSeq" id="WP_037274294.1">
    <property type="nucleotide sequence ID" value="NZ_QHKI01000079.1"/>
</dbReference>
<sequence>MKVIVYGASGMVGYGVLRECLLDPDVEQVLSVGRRPSGQQHEKLTEAVLPDLADQSTVDFTGFDACFFCLGVSSAGMSEDAYRRVTYDMTMAAANPLHAANPDACFTYVSGMGTDSTEQGRTMWARVKGKTENDLLKLFPNSYMVRPGIILPMHGARSSTTVYRIGYTVMRPLFPLFRRMKSVTSTEQIGRAMLGLAKHGGDKRILYPQDINAVR</sequence>
<protein>
    <submittedName>
        <fullName evidence="1">Epimerase</fullName>
    </submittedName>
</protein>
<organism evidence="1 2">
    <name type="scientific">Kibdelosporangium aridum</name>
    <dbReference type="NCBI Taxonomy" id="2030"/>
    <lineage>
        <taxon>Bacteria</taxon>
        <taxon>Bacillati</taxon>
        <taxon>Actinomycetota</taxon>
        <taxon>Actinomycetes</taxon>
        <taxon>Pseudonocardiales</taxon>
        <taxon>Pseudonocardiaceae</taxon>
        <taxon>Kibdelosporangium</taxon>
    </lineage>
</organism>
<gene>
    <name evidence="1" type="ORF">DMH04_47970</name>
</gene>
<dbReference type="InterPro" id="IPR036291">
    <property type="entry name" value="NAD(P)-bd_dom_sf"/>
</dbReference>
<reference evidence="1 2" key="1">
    <citation type="submission" date="2018-05" db="EMBL/GenBank/DDBJ databases">
        <title>Evolution of GPA BGCs.</title>
        <authorList>
            <person name="Waglechner N."/>
            <person name="Wright G.D."/>
        </authorList>
    </citation>
    <scope>NUCLEOTIDE SEQUENCE [LARGE SCALE GENOMIC DNA]</scope>
    <source>
        <strain evidence="1 2">A82846</strain>
    </source>
</reference>
<dbReference type="EMBL" id="QHKI01000079">
    <property type="protein sequence ID" value="RSM67778.1"/>
    <property type="molecule type" value="Genomic_DNA"/>
</dbReference>
<name>A0A428YJP2_KIBAR</name>
<evidence type="ECO:0000313" key="1">
    <source>
        <dbReference type="EMBL" id="RSM67778.1"/>
    </source>
</evidence>
<dbReference type="AlphaFoldDB" id="A0A428YJP2"/>
<dbReference type="SUPFAM" id="SSF51735">
    <property type="entry name" value="NAD(P)-binding Rossmann-fold domains"/>
    <property type="match status" value="1"/>
</dbReference>
<dbReference type="PANTHER" id="PTHR14097">
    <property type="entry name" value="OXIDOREDUCTASE HTATIP2"/>
    <property type="match status" value="1"/>
</dbReference>
<dbReference type="OrthoDB" id="9798632at2"/>